<comment type="caution">
    <text evidence="1">The sequence shown here is derived from an EMBL/GenBank/DDBJ whole genome shotgun (WGS) entry which is preliminary data.</text>
</comment>
<evidence type="ECO:0000313" key="1">
    <source>
        <dbReference type="EMBL" id="KAG6460081.1"/>
    </source>
</evidence>
<dbReference type="AlphaFoldDB" id="A0A921ZLT6"/>
<proteinExistence type="predicted"/>
<protein>
    <submittedName>
        <fullName evidence="1">Uncharacterized protein</fullName>
    </submittedName>
</protein>
<keyword evidence="2" id="KW-1185">Reference proteome</keyword>
<reference evidence="1" key="1">
    <citation type="journal article" date="2016" name="Insect Biochem. Mol. Biol.">
        <title>Multifaceted biological insights from a draft genome sequence of the tobacco hornworm moth, Manduca sexta.</title>
        <authorList>
            <person name="Kanost M.R."/>
            <person name="Arrese E.L."/>
            <person name="Cao X."/>
            <person name="Chen Y.R."/>
            <person name="Chellapilla S."/>
            <person name="Goldsmith M.R."/>
            <person name="Grosse-Wilde E."/>
            <person name="Heckel D.G."/>
            <person name="Herndon N."/>
            <person name="Jiang H."/>
            <person name="Papanicolaou A."/>
            <person name="Qu J."/>
            <person name="Soulages J.L."/>
            <person name="Vogel H."/>
            <person name="Walters J."/>
            <person name="Waterhouse R.M."/>
            <person name="Ahn S.J."/>
            <person name="Almeida F.C."/>
            <person name="An C."/>
            <person name="Aqrawi P."/>
            <person name="Bretschneider A."/>
            <person name="Bryant W.B."/>
            <person name="Bucks S."/>
            <person name="Chao H."/>
            <person name="Chevignon G."/>
            <person name="Christen J.M."/>
            <person name="Clarke D.F."/>
            <person name="Dittmer N.T."/>
            <person name="Ferguson L.C.F."/>
            <person name="Garavelou S."/>
            <person name="Gordon K.H.J."/>
            <person name="Gunaratna R.T."/>
            <person name="Han Y."/>
            <person name="Hauser F."/>
            <person name="He Y."/>
            <person name="Heidel-Fischer H."/>
            <person name="Hirsh A."/>
            <person name="Hu Y."/>
            <person name="Jiang H."/>
            <person name="Kalra D."/>
            <person name="Klinner C."/>
            <person name="Konig C."/>
            <person name="Kovar C."/>
            <person name="Kroll A.R."/>
            <person name="Kuwar S.S."/>
            <person name="Lee S.L."/>
            <person name="Lehman R."/>
            <person name="Li K."/>
            <person name="Li Z."/>
            <person name="Liang H."/>
            <person name="Lovelace S."/>
            <person name="Lu Z."/>
            <person name="Mansfield J.H."/>
            <person name="McCulloch K.J."/>
            <person name="Mathew T."/>
            <person name="Morton B."/>
            <person name="Muzny D.M."/>
            <person name="Neunemann D."/>
            <person name="Ongeri F."/>
            <person name="Pauchet Y."/>
            <person name="Pu L.L."/>
            <person name="Pyrousis I."/>
            <person name="Rao X.J."/>
            <person name="Redding A."/>
            <person name="Roesel C."/>
            <person name="Sanchez-Gracia A."/>
            <person name="Schaack S."/>
            <person name="Shukla A."/>
            <person name="Tetreau G."/>
            <person name="Wang Y."/>
            <person name="Xiong G.H."/>
            <person name="Traut W."/>
            <person name="Walsh T.K."/>
            <person name="Worley K.C."/>
            <person name="Wu D."/>
            <person name="Wu W."/>
            <person name="Wu Y.Q."/>
            <person name="Zhang X."/>
            <person name="Zou Z."/>
            <person name="Zucker H."/>
            <person name="Briscoe A.D."/>
            <person name="Burmester T."/>
            <person name="Clem R.J."/>
            <person name="Feyereisen R."/>
            <person name="Grimmelikhuijzen C.J.P."/>
            <person name="Hamodrakas S.J."/>
            <person name="Hansson B.S."/>
            <person name="Huguet E."/>
            <person name="Jermiin L.S."/>
            <person name="Lan Q."/>
            <person name="Lehman H.K."/>
            <person name="Lorenzen M."/>
            <person name="Merzendorfer H."/>
            <person name="Michalopoulos I."/>
            <person name="Morton D.B."/>
            <person name="Muthukrishnan S."/>
            <person name="Oakeshott J.G."/>
            <person name="Palmer W."/>
            <person name="Park Y."/>
            <person name="Passarelli A.L."/>
            <person name="Rozas J."/>
            <person name="Schwartz L.M."/>
            <person name="Smith W."/>
            <person name="Southgate A."/>
            <person name="Vilcinskas A."/>
            <person name="Vogt R."/>
            <person name="Wang P."/>
            <person name="Werren J."/>
            <person name="Yu X.Q."/>
            <person name="Zhou J.J."/>
            <person name="Brown S.J."/>
            <person name="Scherer S.E."/>
            <person name="Richards S."/>
            <person name="Blissard G.W."/>
        </authorList>
    </citation>
    <scope>NUCLEOTIDE SEQUENCE</scope>
</reference>
<sequence>MNQQESSMRFLKAFDPFAILEPEKVALPINPGTKLDNFGSLLTVKKDADVVDVFDNLFVTPQQVTRQSTNFDKELTEFLDKYEEGKVGKLIDISDATEKPENFLDESIKILEPKLDLLDDVDAIEKPKNFLDESIKILEPKLHLLDELDEDSIDELILNKSIESNRLKEISVKNSLVTNVSQIDFPEVKRESLNNETSEIKITNSKIEITTPINSKIRTPNIMKNEQIRIIEVPKVIKEEIGQISKNSSKSATELFDKVVIETVSKDPKVFRKQRIVKPEKEILKYTKGADLNEKRIVLPQIMERLRRRKFIYETKENLPKKLILDTGKTVTSKVYDSPKEMSPRDIRLKKTEEYFNKQQIGSLSVNLQRDGSTGPSTSKTICEKSKTDLCASCSEIKKVPDYSTKQLEREILLAMISKKIDGTSQDTSNNQNVLSPILLMEDCNKQRLTEFKKRQLFENFIRNGKM</sequence>
<name>A0A921ZLT6_MANSE</name>
<dbReference type="Proteomes" id="UP000791440">
    <property type="component" value="Unassembled WGS sequence"/>
</dbReference>
<gene>
    <name evidence="1" type="ORF">O3G_MSEX011762</name>
</gene>
<evidence type="ECO:0000313" key="2">
    <source>
        <dbReference type="Proteomes" id="UP000791440"/>
    </source>
</evidence>
<reference evidence="1" key="2">
    <citation type="submission" date="2020-12" db="EMBL/GenBank/DDBJ databases">
        <authorList>
            <person name="Kanost M."/>
        </authorList>
    </citation>
    <scope>NUCLEOTIDE SEQUENCE</scope>
</reference>
<organism evidence="1 2">
    <name type="scientific">Manduca sexta</name>
    <name type="common">Tobacco hawkmoth</name>
    <name type="synonym">Tobacco hornworm</name>
    <dbReference type="NCBI Taxonomy" id="7130"/>
    <lineage>
        <taxon>Eukaryota</taxon>
        <taxon>Metazoa</taxon>
        <taxon>Ecdysozoa</taxon>
        <taxon>Arthropoda</taxon>
        <taxon>Hexapoda</taxon>
        <taxon>Insecta</taxon>
        <taxon>Pterygota</taxon>
        <taxon>Neoptera</taxon>
        <taxon>Endopterygota</taxon>
        <taxon>Lepidoptera</taxon>
        <taxon>Glossata</taxon>
        <taxon>Ditrysia</taxon>
        <taxon>Bombycoidea</taxon>
        <taxon>Sphingidae</taxon>
        <taxon>Sphinginae</taxon>
        <taxon>Sphingini</taxon>
        <taxon>Manduca</taxon>
    </lineage>
</organism>
<dbReference type="EMBL" id="JH668653">
    <property type="protein sequence ID" value="KAG6460081.1"/>
    <property type="molecule type" value="Genomic_DNA"/>
</dbReference>
<accession>A0A921ZLT6</accession>